<comment type="caution">
    <text evidence="2">The sequence shown here is derived from an EMBL/GenBank/DDBJ whole genome shotgun (WGS) entry which is preliminary data.</text>
</comment>
<dbReference type="Proteomes" id="UP000317010">
    <property type="component" value="Unassembled WGS sequence"/>
</dbReference>
<accession>A0A562U6S9</accession>
<evidence type="ECO:0000313" key="3">
    <source>
        <dbReference type="Proteomes" id="UP000317010"/>
    </source>
</evidence>
<proteinExistence type="predicted"/>
<dbReference type="AlphaFoldDB" id="A0A562U6S9"/>
<dbReference type="RefSeq" id="WP_144911502.1">
    <property type="nucleotide sequence ID" value="NZ_VLLI01000004.1"/>
</dbReference>
<reference evidence="2 3" key="1">
    <citation type="submission" date="2019-07" db="EMBL/GenBank/DDBJ databases">
        <title>Genomic Encyclopedia of Archaeal and Bacterial Type Strains, Phase II (KMG-II): from individual species to whole genera.</title>
        <authorList>
            <person name="Goeker M."/>
        </authorList>
    </citation>
    <scope>NUCLEOTIDE SEQUENCE [LARGE SCALE GENOMIC DNA]</scope>
    <source>
        <strain evidence="2 3">ATCC BAA-1854</strain>
    </source>
</reference>
<feature type="signal peptide" evidence="1">
    <location>
        <begin position="1"/>
        <end position="21"/>
    </location>
</feature>
<evidence type="ECO:0000256" key="1">
    <source>
        <dbReference type="SAM" id="SignalP"/>
    </source>
</evidence>
<protein>
    <recommendedName>
        <fullName evidence="4">Phosphate-selective porin O/P</fullName>
    </recommendedName>
</protein>
<dbReference type="EMBL" id="VLLI01000004">
    <property type="protein sequence ID" value="TWJ01506.1"/>
    <property type="molecule type" value="Genomic_DNA"/>
</dbReference>
<evidence type="ECO:0008006" key="4">
    <source>
        <dbReference type="Google" id="ProtNLM"/>
    </source>
</evidence>
<keyword evidence="1" id="KW-0732">Signal</keyword>
<keyword evidence="3" id="KW-1185">Reference proteome</keyword>
<organism evidence="2 3">
    <name type="scientific">Mucilaginibacter frigoritolerans</name>
    <dbReference type="NCBI Taxonomy" id="652788"/>
    <lineage>
        <taxon>Bacteria</taxon>
        <taxon>Pseudomonadati</taxon>
        <taxon>Bacteroidota</taxon>
        <taxon>Sphingobacteriia</taxon>
        <taxon>Sphingobacteriales</taxon>
        <taxon>Sphingobacteriaceae</taxon>
        <taxon>Mucilaginibacter</taxon>
    </lineage>
</organism>
<sequence length="371" mass="41560">MIKKIYAIVIASLFVVSASFAQGPSANTQVTNKTDTSKTAKSGTTGVVKQSTLDIHFNGLAFLDDHEYDALIPIRKTNSGTRTAIDIGYNVDSLNHFVVGTNALHEFGGVPYFVQVNPVAYYSFKNKNWLFNAGEFPRDSLLQLPRGLYNIDSAQYYRPNVEGLLLSHKGIHGVETGFIDWVSRQTATNRNQFMAGELGTYIPNPGHAFYISHAFLFEHNAGSKSDTAADIQDSGGGQLRLGLDYSHKTIFDSLRFEAGAQFTGHRVRSQYQFEFSRGFVANVYIGYKRFSLDDQFYKGTPSDLTYADPFYTKSIFNRADFMYTAFVGKHLKGQFFLALYQSPARLTDSEPGFKIVYDIGRKIIARFKDPD</sequence>
<dbReference type="OrthoDB" id="1016806at2"/>
<name>A0A562U6S9_9SPHI</name>
<gene>
    <name evidence="2" type="ORF">JN11_01657</name>
</gene>
<feature type="chain" id="PRO_5022051241" description="Phosphate-selective porin O/P" evidence="1">
    <location>
        <begin position="22"/>
        <end position="371"/>
    </location>
</feature>
<evidence type="ECO:0000313" key="2">
    <source>
        <dbReference type="EMBL" id="TWJ01506.1"/>
    </source>
</evidence>